<keyword evidence="2" id="KW-1185">Reference proteome</keyword>
<dbReference type="Proteomes" id="UP001060085">
    <property type="component" value="Linkage Group LG05"/>
</dbReference>
<evidence type="ECO:0000313" key="1">
    <source>
        <dbReference type="EMBL" id="KAI5660873.1"/>
    </source>
</evidence>
<name>A0ACC0ALM9_CATRO</name>
<accession>A0ACC0ALM9</accession>
<protein>
    <submittedName>
        <fullName evidence="1">Uncharacterized protein</fullName>
    </submittedName>
</protein>
<proteinExistence type="predicted"/>
<organism evidence="1 2">
    <name type="scientific">Catharanthus roseus</name>
    <name type="common">Madagascar periwinkle</name>
    <name type="synonym">Vinca rosea</name>
    <dbReference type="NCBI Taxonomy" id="4058"/>
    <lineage>
        <taxon>Eukaryota</taxon>
        <taxon>Viridiplantae</taxon>
        <taxon>Streptophyta</taxon>
        <taxon>Embryophyta</taxon>
        <taxon>Tracheophyta</taxon>
        <taxon>Spermatophyta</taxon>
        <taxon>Magnoliopsida</taxon>
        <taxon>eudicotyledons</taxon>
        <taxon>Gunneridae</taxon>
        <taxon>Pentapetalae</taxon>
        <taxon>asterids</taxon>
        <taxon>lamiids</taxon>
        <taxon>Gentianales</taxon>
        <taxon>Apocynaceae</taxon>
        <taxon>Rauvolfioideae</taxon>
        <taxon>Vinceae</taxon>
        <taxon>Catharanthinae</taxon>
        <taxon>Catharanthus</taxon>
    </lineage>
</organism>
<reference evidence="2" key="1">
    <citation type="journal article" date="2023" name="Nat. Plants">
        <title>Single-cell RNA sequencing provides a high-resolution roadmap for understanding the multicellular compartmentation of specialized metabolism.</title>
        <authorList>
            <person name="Sun S."/>
            <person name="Shen X."/>
            <person name="Li Y."/>
            <person name="Li Y."/>
            <person name="Wang S."/>
            <person name="Li R."/>
            <person name="Zhang H."/>
            <person name="Shen G."/>
            <person name="Guo B."/>
            <person name="Wei J."/>
            <person name="Xu J."/>
            <person name="St-Pierre B."/>
            <person name="Chen S."/>
            <person name="Sun C."/>
        </authorList>
    </citation>
    <scope>NUCLEOTIDE SEQUENCE [LARGE SCALE GENOMIC DNA]</scope>
</reference>
<comment type="caution">
    <text evidence="1">The sequence shown here is derived from an EMBL/GenBank/DDBJ whole genome shotgun (WGS) entry which is preliminary data.</text>
</comment>
<dbReference type="EMBL" id="CM044705">
    <property type="protein sequence ID" value="KAI5660873.1"/>
    <property type="molecule type" value="Genomic_DNA"/>
</dbReference>
<sequence length="371" mass="40943">MDPLNGSGPEGMNLDGRRSCHVLHLPPFKIFPTVDHSTGIELSDSPAPSMAALAEKGGSVCVTGAGGYVASWLVKFLLSRNYTVHGTVRDPQDAKYNHLKNLDKASENLKLFKADLLDYNSLFAAIKGRTGVFHVACPVPSSSVPNPEVELVEPAVKGTLNVLKACTAANIKRTVVVSSVAAVFMNPNWPEGQVKDETCWSDQEYCKTTNNWYCYSKTVAESAAFEYAKQNGLNMVTVCPALVLGTVLQRGTNASSLVLIKLVKEGYEEIEDKLRSIVDVRDVAEALILAYQSPQADGRYICNAHTAKTSDVVEILRRHYPNYNYPKRFKEVKNTGKYSSEKLQRLGWKYRPLEETLVDSIESYKRAGLVD</sequence>
<gene>
    <name evidence="1" type="ORF">M9H77_20196</name>
</gene>
<evidence type="ECO:0000313" key="2">
    <source>
        <dbReference type="Proteomes" id="UP001060085"/>
    </source>
</evidence>